<dbReference type="PANTHER" id="PTHR22926">
    <property type="entry name" value="PHOSPHO-N-ACETYLMURAMOYL-PENTAPEPTIDE-TRANSFERASE"/>
    <property type="match status" value="1"/>
</dbReference>
<evidence type="ECO:0000313" key="7">
    <source>
        <dbReference type="EMBL" id="OGD08422.1"/>
    </source>
</evidence>
<keyword evidence="4 6" id="KW-1133">Transmembrane helix</keyword>
<comment type="caution">
    <text evidence="7">The sequence shown here is derived from an EMBL/GenBank/DDBJ whole genome shotgun (WGS) entry which is preliminary data.</text>
</comment>
<sequence length="344" mass="38040">MHFYLGLLLLGFGVTFGLMVPFINFLFKMKFTRKNESGEIRKGAPPAYYKIKEMQASKPMLVTGGGILVSLVVMVIFAVMSGVMSAQGRLFSGHPFWGELAMIFFTFIGFGLLGLYDDLIKIFGFAKTGFFGLRMRHKFMIQWILATVAAGILYWWLGIDILNIPGLGYFDLGILMIPMAAFLIVTFANAFDITDGLDGLSCGLLMICLLAFWMISLRDLDHILLLFIAVWVGSLLAYLFFNVYPARIMLGNVGGLAFGATLAVIGLLSGKTVALLVIGGIFLAEGATSMLQLLSKKFMKRRLFPIAPLHHWLQLVGWEEPKIVARAWLAGLILAIFGVWLAVL</sequence>
<evidence type="ECO:0000256" key="6">
    <source>
        <dbReference type="SAM" id="Phobius"/>
    </source>
</evidence>
<feature type="transmembrane region" description="Helical" evidence="6">
    <location>
        <begin position="100"/>
        <end position="119"/>
    </location>
</feature>
<gene>
    <name evidence="7" type="ORF">A2397_00565</name>
</gene>
<feature type="transmembrane region" description="Helical" evidence="6">
    <location>
        <begin position="6"/>
        <end position="27"/>
    </location>
</feature>
<feature type="transmembrane region" description="Helical" evidence="6">
    <location>
        <begin position="222"/>
        <end position="241"/>
    </location>
</feature>
<dbReference type="GO" id="GO:0044038">
    <property type="term" value="P:cell wall macromolecule biosynthetic process"/>
    <property type="evidence" value="ECO:0007669"/>
    <property type="project" value="TreeGrafter"/>
</dbReference>
<protein>
    <recommendedName>
        <fullName evidence="9">Phospho-N-acetylmuramoyl-pentapeptide-transferase</fullName>
    </recommendedName>
</protein>
<name>A0A1F4ZPW2_9BACT</name>
<keyword evidence="5 6" id="KW-0472">Membrane</keyword>
<accession>A0A1F4ZPW2</accession>
<dbReference type="STRING" id="1797263.A2397_00565"/>
<feature type="transmembrane region" description="Helical" evidence="6">
    <location>
        <begin position="139"/>
        <end position="157"/>
    </location>
</feature>
<reference evidence="7 8" key="1">
    <citation type="journal article" date="2016" name="Nat. Commun.">
        <title>Thousands of microbial genomes shed light on interconnected biogeochemical processes in an aquifer system.</title>
        <authorList>
            <person name="Anantharaman K."/>
            <person name="Brown C.T."/>
            <person name="Hug L.A."/>
            <person name="Sharon I."/>
            <person name="Castelle C.J."/>
            <person name="Probst A.J."/>
            <person name="Thomas B.C."/>
            <person name="Singh A."/>
            <person name="Wilkins M.J."/>
            <person name="Karaoz U."/>
            <person name="Brodie E.L."/>
            <person name="Williams K.H."/>
            <person name="Hubbard S.S."/>
            <person name="Banfield J.F."/>
        </authorList>
    </citation>
    <scope>NUCLEOTIDE SEQUENCE [LARGE SCALE GENOMIC DNA]</scope>
</reference>
<evidence type="ECO:0000256" key="3">
    <source>
        <dbReference type="ARBA" id="ARBA00022692"/>
    </source>
</evidence>
<dbReference type="Pfam" id="PF00953">
    <property type="entry name" value="Glycos_transf_4"/>
    <property type="match status" value="1"/>
</dbReference>
<comment type="subcellular location">
    <subcellularLocation>
        <location evidence="1">Membrane</location>
        <topology evidence="1">Multi-pass membrane protein</topology>
    </subcellularLocation>
</comment>
<evidence type="ECO:0000313" key="8">
    <source>
        <dbReference type="Proteomes" id="UP000176424"/>
    </source>
</evidence>
<evidence type="ECO:0000256" key="1">
    <source>
        <dbReference type="ARBA" id="ARBA00004141"/>
    </source>
</evidence>
<evidence type="ECO:0008006" key="9">
    <source>
        <dbReference type="Google" id="ProtNLM"/>
    </source>
</evidence>
<organism evidence="7 8">
    <name type="scientific">Candidatus Amesbacteria bacterium RIFOXYB1_FULL_44_23</name>
    <dbReference type="NCBI Taxonomy" id="1797263"/>
    <lineage>
        <taxon>Bacteria</taxon>
        <taxon>Candidatus Amesiibacteriota</taxon>
    </lineage>
</organism>
<feature type="transmembrane region" description="Helical" evidence="6">
    <location>
        <begin position="274"/>
        <end position="294"/>
    </location>
</feature>
<dbReference type="EMBL" id="MEXR01000057">
    <property type="protein sequence ID" value="OGD08422.1"/>
    <property type="molecule type" value="Genomic_DNA"/>
</dbReference>
<keyword evidence="3 6" id="KW-0812">Transmembrane</keyword>
<evidence type="ECO:0000256" key="5">
    <source>
        <dbReference type="ARBA" id="ARBA00023136"/>
    </source>
</evidence>
<feature type="transmembrane region" description="Helical" evidence="6">
    <location>
        <begin position="60"/>
        <end position="80"/>
    </location>
</feature>
<feature type="transmembrane region" description="Helical" evidence="6">
    <location>
        <begin position="323"/>
        <end position="343"/>
    </location>
</feature>
<proteinExistence type="predicted"/>
<feature type="transmembrane region" description="Helical" evidence="6">
    <location>
        <begin position="169"/>
        <end position="190"/>
    </location>
</feature>
<evidence type="ECO:0000256" key="4">
    <source>
        <dbReference type="ARBA" id="ARBA00022989"/>
    </source>
</evidence>
<dbReference type="PANTHER" id="PTHR22926:SF5">
    <property type="entry name" value="PHOSPHO-N-ACETYLMURAMOYL-PENTAPEPTIDE-TRANSFERASE HOMOLOG"/>
    <property type="match status" value="1"/>
</dbReference>
<dbReference type="InterPro" id="IPR000715">
    <property type="entry name" value="Glycosyl_transferase_4"/>
</dbReference>
<evidence type="ECO:0000256" key="2">
    <source>
        <dbReference type="ARBA" id="ARBA00022679"/>
    </source>
</evidence>
<dbReference type="AlphaFoldDB" id="A0A1F4ZPW2"/>
<feature type="transmembrane region" description="Helical" evidence="6">
    <location>
        <begin position="197"/>
        <end position="216"/>
    </location>
</feature>
<feature type="transmembrane region" description="Helical" evidence="6">
    <location>
        <begin position="248"/>
        <end position="268"/>
    </location>
</feature>
<dbReference type="GO" id="GO:0071555">
    <property type="term" value="P:cell wall organization"/>
    <property type="evidence" value="ECO:0007669"/>
    <property type="project" value="TreeGrafter"/>
</dbReference>
<dbReference type="Proteomes" id="UP000176424">
    <property type="component" value="Unassembled WGS sequence"/>
</dbReference>
<keyword evidence="2" id="KW-0808">Transferase</keyword>
<dbReference type="GO" id="GO:0016780">
    <property type="term" value="F:phosphotransferase activity, for other substituted phosphate groups"/>
    <property type="evidence" value="ECO:0007669"/>
    <property type="project" value="InterPro"/>
</dbReference>
<dbReference type="GO" id="GO:0005886">
    <property type="term" value="C:plasma membrane"/>
    <property type="evidence" value="ECO:0007669"/>
    <property type="project" value="TreeGrafter"/>
</dbReference>